<accession>A0A1V9Y667</accession>
<proteinExistence type="predicted"/>
<dbReference type="Proteomes" id="UP000243217">
    <property type="component" value="Unassembled WGS sequence"/>
</dbReference>
<evidence type="ECO:0000313" key="2">
    <source>
        <dbReference type="Proteomes" id="UP000243217"/>
    </source>
</evidence>
<organism evidence="1 2">
    <name type="scientific">Thraustotheca clavata</name>
    <dbReference type="NCBI Taxonomy" id="74557"/>
    <lineage>
        <taxon>Eukaryota</taxon>
        <taxon>Sar</taxon>
        <taxon>Stramenopiles</taxon>
        <taxon>Oomycota</taxon>
        <taxon>Saprolegniomycetes</taxon>
        <taxon>Saprolegniales</taxon>
        <taxon>Achlyaceae</taxon>
        <taxon>Thraustotheca</taxon>
    </lineage>
</organism>
<dbReference type="OrthoDB" id="185175at2759"/>
<gene>
    <name evidence="1" type="ORF">THRCLA_11867</name>
</gene>
<evidence type="ECO:0000313" key="1">
    <source>
        <dbReference type="EMBL" id="OQR81196.1"/>
    </source>
</evidence>
<sequence>MTTWPEMEWADVQSDLAAVIEPNNKQSKALIDDVHEPECDERVQKLATSIFSVHEGITRAIKRIACDSALVRVIQTYLMDDNIGDTKLEAMQWLEMNHTEWMKDEKSIDRALVERVCKEIHQATTKEEFLEHFQAAMEESISFPLEKHVKDENSILGHVPLITSNEAYQDAKDIQRDQIQVNGNVFPGIVGYDNLIYALTDIIQQVSTNYLCTANGTHEQHEAMAKRVLHTINRTQSGGASYEVLGHLMPLIALLRPNSKDAEPLGVTIDIGPYEQTSKEWCVGLRVLVETTTQYIVCDAEDPTDEWCQVLVSYRNRLCFSFGGSPYTKESQGARMDNGRVYLRLIS</sequence>
<reference evidence="1 2" key="1">
    <citation type="journal article" date="2014" name="Genome Biol. Evol.">
        <title>The secreted proteins of Achlya hypogyna and Thraustotheca clavata identify the ancestral oomycete secretome and reveal gene acquisitions by horizontal gene transfer.</title>
        <authorList>
            <person name="Misner I."/>
            <person name="Blouin N."/>
            <person name="Leonard G."/>
            <person name="Richards T.A."/>
            <person name="Lane C.E."/>
        </authorList>
    </citation>
    <scope>NUCLEOTIDE SEQUENCE [LARGE SCALE GENOMIC DNA]</scope>
    <source>
        <strain evidence="1 2">ATCC 34112</strain>
    </source>
</reference>
<keyword evidence="2" id="KW-1185">Reference proteome</keyword>
<protein>
    <submittedName>
        <fullName evidence="1">Uncharacterized protein</fullName>
    </submittedName>
</protein>
<name>A0A1V9Y667_9STRA</name>
<comment type="caution">
    <text evidence="1">The sequence shown here is derived from an EMBL/GenBank/DDBJ whole genome shotgun (WGS) entry which is preliminary data.</text>
</comment>
<dbReference type="EMBL" id="JNBS01005060">
    <property type="protein sequence ID" value="OQR81196.1"/>
    <property type="molecule type" value="Genomic_DNA"/>
</dbReference>
<dbReference type="AlphaFoldDB" id="A0A1V9Y667"/>